<dbReference type="Pfam" id="PF01529">
    <property type="entry name" value="DHHC"/>
    <property type="match status" value="1"/>
</dbReference>
<name>A0ABR2WKA2_9FUNG</name>
<dbReference type="Proteomes" id="UP001479436">
    <property type="component" value="Unassembled WGS sequence"/>
</dbReference>
<keyword evidence="8 10" id="KW-0012">Acyltransferase</keyword>
<dbReference type="EC" id="2.3.1.225" evidence="10"/>
<feature type="transmembrane region" description="Helical" evidence="10">
    <location>
        <begin position="175"/>
        <end position="193"/>
    </location>
</feature>
<organism evidence="12 13">
    <name type="scientific">Basidiobolus ranarum</name>
    <dbReference type="NCBI Taxonomy" id="34480"/>
    <lineage>
        <taxon>Eukaryota</taxon>
        <taxon>Fungi</taxon>
        <taxon>Fungi incertae sedis</taxon>
        <taxon>Zoopagomycota</taxon>
        <taxon>Entomophthoromycotina</taxon>
        <taxon>Basidiobolomycetes</taxon>
        <taxon>Basidiobolales</taxon>
        <taxon>Basidiobolaceae</taxon>
        <taxon>Basidiobolus</taxon>
    </lineage>
</organism>
<dbReference type="InterPro" id="IPR039859">
    <property type="entry name" value="PFA4/ZDH16/20/ERF2-like"/>
</dbReference>
<evidence type="ECO:0000256" key="2">
    <source>
        <dbReference type="ARBA" id="ARBA00022679"/>
    </source>
</evidence>
<protein>
    <recommendedName>
        <fullName evidence="10">Palmitoyltransferase</fullName>
        <ecNumber evidence="10">2.3.1.225</ecNumber>
    </recommendedName>
</protein>
<dbReference type="PANTHER" id="PTHR22883">
    <property type="entry name" value="ZINC FINGER DHHC DOMAIN CONTAINING PROTEIN"/>
    <property type="match status" value="1"/>
</dbReference>
<comment type="subcellular location">
    <subcellularLocation>
        <location evidence="1">Membrane</location>
        <topology evidence="1">Multi-pass membrane protein</topology>
    </subcellularLocation>
</comment>
<dbReference type="PROSITE" id="PS50216">
    <property type="entry name" value="DHHC"/>
    <property type="match status" value="1"/>
</dbReference>
<evidence type="ECO:0000256" key="10">
    <source>
        <dbReference type="RuleBase" id="RU079119"/>
    </source>
</evidence>
<evidence type="ECO:0000256" key="7">
    <source>
        <dbReference type="ARBA" id="ARBA00023288"/>
    </source>
</evidence>
<evidence type="ECO:0000256" key="1">
    <source>
        <dbReference type="ARBA" id="ARBA00004141"/>
    </source>
</evidence>
<keyword evidence="5 10" id="KW-0472">Membrane</keyword>
<evidence type="ECO:0000256" key="6">
    <source>
        <dbReference type="ARBA" id="ARBA00023139"/>
    </source>
</evidence>
<gene>
    <name evidence="12" type="primary">SWF1_2</name>
    <name evidence="12" type="ORF">K7432_012803</name>
</gene>
<proteinExistence type="inferred from homology"/>
<evidence type="ECO:0000256" key="4">
    <source>
        <dbReference type="ARBA" id="ARBA00022989"/>
    </source>
</evidence>
<keyword evidence="7" id="KW-0449">Lipoprotein</keyword>
<keyword evidence="2 10" id="KW-0808">Transferase</keyword>
<comment type="domain">
    <text evidence="10">The DHHC domain is required for palmitoyltransferase activity.</text>
</comment>
<dbReference type="InterPro" id="IPR001594">
    <property type="entry name" value="Palmitoyltrfase_DHHC"/>
</dbReference>
<sequence>LLTAGVWIFCSRGWSKLAETSLGEFHYCLVPIAIVATYTSFGLVSFSNPGIITAENLHIARKNHEYDYVIYEPKECRTCHFQRPARSKHCSRCNVCVELFDHHCIWVNNCIGQHNHHYFMLFLGTTMFISWYATYVITVILWELGFPESWYSDIDQLAELDWLEYLVLVIDDNPMLFSLGFFACSVGMILVFFTGMHIYTVSSGTTTNESIKWARLRADIVRGRCYMTKAQLDPTEATVISVQHDHVRQRKVVRDDQLVADNADLIKVRNVNQIRNIYDKGVRRNILDILMPL</sequence>
<evidence type="ECO:0000259" key="11">
    <source>
        <dbReference type="Pfam" id="PF01529"/>
    </source>
</evidence>
<feature type="domain" description="Palmitoyltransferase DHHC" evidence="11">
    <location>
        <begin position="71"/>
        <end position="213"/>
    </location>
</feature>
<accession>A0ABR2WKA2</accession>
<comment type="catalytic activity">
    <reaction evidence="9 10">
        <text>L-cysteinyl-[protein] + hexadecanoyl-CoA = S-hexadecanoyl-L-cysteinyl-[protein] + CoA</text>
        <dbReference type="Rhea" id="RHEA:36683"/>
        <dbReference type="Rhea" id="RHEA-COMP:10131"/>
        <dbReference type="Rhea" id="RHEA-COMP:11032"/>
        <dbReference type="ChEBI" id="CHEBI:29950"/>
        <dbReference type="ChEBI" id="CHEBI:57287"/>
        <dbReference type="ChEBI" id="CHEBI:57379"/>
        <dbReference type="ChEBI" id="CHEBI:74151"/>
        <dbReference type="EC" id="2.3.1.225"/>
    </reaction>
</comment>
<evidence type="ECO:0000313" key="13">
    <source>
        <dbReference type="Proteomes" id="UP001479436"/>
    </source>
</evidence>
<evidence type="ECO:0000256" key="9">
    <source>
        <dbReference type="ARBA" id="ARBA00048048"/>
    </source>
</evidence>
<comment type="caution">
    <text evidence="12">The sequence shown here is derived from an EMBL/GenBank/DDBJ whole genome shotgun (WGS) entry which is preliminary data.</text>
</comment>
<keyword evidence="13" id="KW-1185">Reference proteome</keyword>
<evidence type="ECO:0000256" key="3">
    <source>
        <dbReference type="ARBA" id="ARBA00022692"/>
    </source>
</evidence>
<keyword evidence="6" id="KW-0564">Palmitate</keyword>
<keyword evidence="4 10" id="KW-1133">Transmembrane helix</keyword>
<dbReference type="GO" id="GO:0019706">
    <property type="term" value="F:protein-cysteine S-palmitoyltransferase activity"/>
    <property type="evidence" value="ECO:0007669"/>
    <property type="project" value="UniProtKB-EC"/>
</dbReference>
<feature type="non-terminal residue" evidence="12">
    <location>
        <position position="1"/>
    </location>
</feature>
<feature type="transmembrane region" description="Helical" evidence="10">
    <location>
        <begin position="118"/>
        <end position="142"/>
    </location>
</feature>
<evidence type="ECO:0000256" key="8">
    <source>
        <dbReference type="ARBA" id="ARBA00023315"/>
    </source>
</evidence>
<keyword evidence="3 10" id="KW-0812">Transmembrane</keyword>
<evidence type="ECO:0000256" key="5">
    <source>
        <dbReference type="ARBA" id="ARBA00023136"/>
    </source>
</evidence>
<evidence type="ECO:0000313" key="12">
    <source>
        <dbReference type="EMBL" id="KAK9761920.1"/>
    </source>
</evidence>
<comment type="similarity">
    <text evidence="10">Belongs to the DHHC palmitoyltransferase family.</text>
</comment>
<dbReference type="EMBL" id="JASJQH010001162">
    <property type="protein sequence ID" value="KAK9761920.1"/>
    <property type="molecule type" value="Genomic_DNA"/>
</dbReference>
<reference evidence="12 13" key="1">
    <citation type="submission" date="2023-04" db="EMBL/GenBank/DDBJ databases">
        <title>Genome of Basidiobolus ranarum AG-B5.</title>
        <authorList>
            <person name="Stajich J.E."/>
            <person name="Carter-House D."/>
            <person name="Gryganskyi A."/>
        </authorList>
    </citation>
    <scope>NUCLEOTIDE SEQUENCE [LARGE SCALE GENOMIC DNA]</scope>
    <source>
        <strain evidence="12 13">AG-B5</strain>
    </source>
</reference>